<dbReference type="AlphaFoldDB" id="A0A3L6R8B6"/>
<dbReference type="InterPro" id="IPR011009">
    <property type="entry name" value="Kinase-like_dom_sf"/>
</dbReference>
<dbReference type="FunFam" id="3.30.200.20:FF:000691">
    <property type="entry name" value="Cyclin-dependent kinase G-1"/>
    <property type="match status" value="1"/>
</dbReference>
<dbReference type="OrthoDB" id="592835at2759"/>
<name>A0A3L6R8B6_PANMI</name>
<dbReference type="SUPFAM" id="SSF56112">
    <property type="entry name" value="Protein kinase-like (PK-like)"/>
    <property type="match status" value="1"/>
</dbReference>
<feature type="domain" description="Protein kinase" evidence="11">
    <location>
        <begin position="34"/>
        <end position="324"/>
    </location>
</feature>
<dbReference type="PANTHER" id="PTHR24056:SF395">
    <property type="entry name" value="PROTEIN KINASE DOMAIN-CONTAINING PROTEIN"/>
    <property type="match status" value="1"/>
</dbReference>
<evidence type="ECO:0000313" key="12">
    <source>
        <dbReference type="EMBL" id="RLM98912.1"/>
    </source>
</evidence>
<comment type="catalytic activity">
    <reaction evidence="8">
        <text>[DNA-directed RNA polymerase] + ATP = phospho-[DNA-directed RNA polymerase] + ADP + H(+)</text>
        <dbReference type="Rhea" id="RHEA:10216"/>
        <dbReference type="Rhea" id="RHEA-COMP:11321"/>
        <dbReference type="Rhea" id="RHEA-COMP:11322"/>
        <dbReference type="ChEBI" id="CHEBI:15378"/>
        <dbReference type="ChEBI" id="CHEBI:30616"/>
        <dbReference type="ChEBI" id="CHEBI:43176"/>
        <dbReference type="ChEBI" id="CHEBI:68546"/>
        <dbReference type="ChEBI" id="CHEBI:456216"/>
        <dbReference type="EC" id="2.7.11.23"/>
    </reaction>
</comment>
<evidence type="ECO:0000256" key="8">
    <source>
        <dbReference type="ARBA" id="ARBA00049280"/>
    </source>
</evidence>
<dbReference type="InterPro" id="IPR017441">
    <property type="entry name" value="Protein_kinase_ATP_BS"/>
</dbReference>
<dbReference type="EMBL" id="PQIB02000009">
    <property type="protein sequence ID" value="RLM98912.1"/>
    <property type="molecule type" value="Genomic_DNA"/>
</dbReference>
<evidence type="ECO:0000256" key="3">
    <source>
        <dbReference type="ARBA" id="ARBA00022553"/>
    </source>
</evidence>
<gene>
    <name evidence="12" type="ORF">C2845_PM06G23960</name>
</gene>
<dbReference type="GO" id="GO:0008353">
    <property type="term" value="F:RNA polymerase II CTD heptapeptide repeat kinase activity"/>
    <property type="evidence" value="ECO:0007669"/>
    <property type="project" value="UniProtKB-EC"/>
</dbReference>
<comment type="similarity">
    <text evidence="1">Belongs to the protein kinase superfamily. CMGC Ser/Thr protein kinase family. CDC2/CDKX subfamily.</text>
</comment>
<dbReference type="Pfam" id="PF00069">
    <property type="entry name" value="Pkinase"/>
    <property type="match status" value="1"/>
</dbReference>
<dbReference type="GO" id="GO:0005524">
    <property type="term" value="F:ATP binding"/>
    <property type="evidence" value="ECO:0007669"/>
    <property type="project" value="UniProtKB-UniRule"/>
</dbReference>
<dbReference type="InterPro" id="IPR050108">
    <property type="entry name" value="CDK"/>
</dbReference>
<dbReference type="PANTHER" id="PTHR24056">
    <property type="entry name" value="CELL DIVISION PROTEIN KINASE"/>
    <property type="match status" value="1"/>
</dbReference>
<accession>A0A3L6R8B6</accession>
<organism evidence="12 13">
    <name type="scientific">Panicum miliaceum</name>
    <name type="common">Proso millet</name>
    <name type="synonym">Broomcorn millet</name>
    <dbReference type="NCBI Taxonomy" id="4540"/>
    <lineage>
        <taxon>Eukaryota</taxon>
        <taxon>Viridiplantae</taxon>
        <taxon>Streptophyta</taxon>
        <taxon>Embryophyta</taxon>
        <taxon>Tracheophyta</taxon>
        <taxon>Spermatophyta</taxon>
        <taxon>Magnoliopsida</taxon>
        <taxon>Liliopsida</taxon>
        <taxon>Poales</taxon>
        <taxon>Poaceae</taxon>
        <taxon>PACMAD clade</taxon>
        <taxon>Panicoideae</taxon>
        <taxon>Panicodae</taxon>
        <taxon>Paniceae</taxon>
        <taxon>Panicinae</taxon>
        <taxon>Panicum</taxon>
        <taxon>Panicum sect. Panicum</taxon>
    </lineage>
</organism>
<dbReference type="Proteomes" id="UP000275267">
    <property type="component" value="Unassembled WGS sequence"/>
</dbReference>
<dbReference type="EC" id="2.7.11.23" evidence="2"/>
<dbReference type="GO" id="GO:0005634">
    <property type="term" value="C:nucleus"/>
    <property type="evidence" value="ECO:0007669"/>
    <property type="project" value="TreeGrafter"/>
</dbReference>
<dbReference type="Gene3D" id="3.30.200.20">
    <property type="entry name" value="Phosphorylase Kinase, domain 1"/>
    <property type="match status" value="1"/>
</dbReference>
<keyword evidence="5 9" id="KW-0547">Nucleotide-binding</keyword>
<evidence type="ECO:0000256" key="5">
    <source>
        <dbReference type="ARBA" id="ARBA00022741"/>
    </source>
</evidence>
<dbReference type="InterPro" id="IPR000719">
    <property type="entry name" value="Prot_kinase_dom"/>
</dbReference>
<feature type="binding site" evidence="9">
    <location>
        <position position="63"/>
    </location>
    <ligand>
        <name>ATP</name>
        <dbReference type="ChEBI" id="CHEBI:30616"/>
    </ligand>
</feature>
<keyword evidence="3" id="KW-0597">Phosphoprotein</keyword>
<keyword evidence="10" id="KW-0723">Serine/threonine-protein kinase</keyword>
<dbReference type="InterPro" id="IPR008271">
    <property type="entry name" value="Ser/Thr_kinase_AS"/>
</dbReference>
<dbReference type="PROSITE" id="PS00107">
    <property type="entry name" value="PROTEIN_KINASE_ATP"/>
    <property type="match status" value="1"/>
</dbReference>
<dbReference type="SMART" id="SM00220">
    <property type="entry name" value="S_TKc"/>
    <property type="match status" value="1"/>
</dbReference>
<dbReference type="PROSITE" id="PS00108">
    <property type="entry name" value="PROTEIN_KINASE_ST"/>
    <property type="match status" value="1"/>
</dbReference>
<dbReference type="GO" id="GO:0007346">
    <property type="term" value="P:regulation of mitotic cell cycle"/>
    <property type="evidence" value="ECO:0007669"/>
    <property type="project" value="TreeGrafter"/>
</dbReference>
<evidence type="ECO:0000256" key="7">
    <source>
        <dbReference type="ARBA" id="ARBA00022840"/>
    </source>
</evidence>
<protein>
    <recommendedName>
        <fullName evidence="2">[RNA-polymerase]-subunit kinase</fullName>
        <ecNumber evidence="2">2.7.11.23</ecNumber>
    </recommendedName>
</protein>
<evidence type="ECO:0000256" key="10">
    <source>
        <dbReference type="RuleBase" id="RU000304"/>
    </source>
</evidence>
<evidence type="ECO:0000259" key="11">
    <source>
        <dbReference type="PROSITE" id="PS50011"/>
    </source>
</evidence>
<keyword evidence="13" id="KW-1185">Reference proteome</keyword>
<reference evidence="13" key="1">
    <citation type="journal article" date="2019" name="Nat. Commun.">
        <title>The genome of broomcorn millet.</title>
        <authorList>
            <person name="Zou C."/>
            <person name="Miki D."/>
            <person name="Li D."/>
            <person name="Tang Q."/>
            <person name="Xiao L."/>
            <person name="Rajput S."/>
            <person name="Deng P."/>
            <person name="Jia W."/>
            <person name="Huang R."/>
            <person name="Zhang M."/>
            <person name="Sun Y."/>
            <person name="Hu J."/>
            <person name="Fu X."/>
            <person name="Schnable P.S."/>
            <person name="Li F."/>
            <person name="Zhang H."/>
            <person name="Feng B."/>
            <person name="Zhu X."/>
            <person name="Liu R."/>
            <person name="Schnable J.C."/>
            <person name="Zhu J.-K."/>
            <person name="Zhang H."/>
        </authorList>
    </citation>
    <scope>NUCLEOTIDE SEQUENCE [LARGE SCALE GENOMIC DNA]</scope>
</reference>
<comment type="caution">
    <text evidence="12">The sequence shown here is derived from an EMBL/GenBank/DDBJ whole genome shotgun (WGS) entry which is preliminary data.</text>
</comment>
<dbReference type="Gene3D" id="1.10.510.10">
    <property type="entry name" value="Transferase(Phosphotransferase) domain 1"/>
    <property type="match status" value="1"/>
</dbReference>
<dbReference type="PROSITE" id="PS50011">
    <property type="entry name" value="PROTEIN_KINASE_DOM"/>
    <property type="match status" value="1"/>
</dbReference>
<proteinExistence type="inferred from homology"/>
<keyword evidence="7 9" id="KW-0067">ATP-binding</keyword>
<dbReference type="FunFam" id="1.10.510.10:FF:000790">
    <property type="entry name" value="Cyclin-dependent kinase G-1"/>
    <property type="match status" value="1"/>
</dbReference>
<keyword evidence="4" id="KW-0808">Transferase</keyword>
<evidence type="ECO:0000256" key="4">
    <source>
        <dbReference type="ARBA" id="ARBA00022679"/>
    </source>
</evidence>
<evidence type="ECO:0000256" key="2">
    <source>
        <dbReference type="ARBA" id="ARBA00012409"/>
    </source>
</evidence>
<evidence type="ECO:0000256" key="6">
    <source>
        <dbReference type="ARBA" id="ARBA00022777"/>
    </source>
</evidence>
<evidence type="ECO:0000256" key="1">
    <source>
        <dbReference type="ARBA" id="ARBA00006485"/>
    </source>
</evidence>
<evidence type="ECO:0000313" key="13">
    <source>
        <dbReference type="Proteomes" id="UP000275267"/>
    </source>
</evidence>
<evidence type="ECO:0000256" key="9">
    <source>
        <dbReference type="PROSITE-ProRule" id="PRU10141"/>
    </source>
</evidence>
<keyword evidence="6 12" id="KW-0418">Kinase</keyword>
<dbReference type="STRING" id="4540.A0A3L6R8B6"/>
<sequence length="337" mass="36604">MTACVETAAAPHRAAAAPRSCKRMRVAMGTTDDYEETCRLGEGAFGAVVKARHRATGRAVAMKYLGGHVGGHAAAALLRKARFLEACATNPFVVGSRGLARDPATAELCLVMECGGASLDALLRRNGSPTTPLPEATVRATMRQLLKGAKRMHDAHVVHRDIKPENILVSDDGAVRFCDFGLAVHMAERPPYEPAGTLWYMAPEVLLDKPDYDALVDTWSLGCVMAELIDGRVLFQEHDSEDQLCAIFGLLGMPTDATWPWFSSTPFGAQIPELERQRRKCNLLGCKFPESKLSKEGFDVLSGLLTCNPDKRLTAAAALKLPWFRRDGRAAAAGQER</sequence>